<comment type="subcellular location">
    <subcellularLocation>
        <location evidence="1">Membrane</location>
        <topology evidence="1">Multi-pass membrane protein</topology>
    </subcellularLocation>
</comment>
<dbReference type="GO" id="GO:0005794">
    <property type="term" value="C:Golgi apparatus"/>
    <property type="evidence" value="ECO:0007669"/>
    <property type="project" value="TreeGrafter"/>
</dbReference>
<evidence type="ECO:0000256" key="3">
    <source>
        <dbReference type="ARBA" id="ARBA00022692"/>
    </source>
</evidence>
<accession>A0A7S0LDE8</accession>
<dbReference type="GO" id="GO:0005783">
    <property type="term" value="C:endoplasmic reticulum"/>
    <property type="evidence" value="ECO:0007669"/>
    <property type="project" value="TreeGrafter"/>
</dbReference>
<evidence type="ECO:0000256" key="4">
    <source>
        <dbReference type="ARBA" id="ARBA00022989"/>
    </source>
</evidence>
<dbReference type="PIRSF" id="PIRSF015840">
    <property type="entry name" value="DUF284_TM_euk"/>
    <property type="match status" value="1"/>
</dbReference>
<dbReference type="PANTHER" id="PTHR10926">
    <property type="entry name" value="CELL CYCLE CONTROL PROTEIN 50"/>
    <property type="match status" value="1"/>
</dbReference>
<proteinExistence type="inferred from homology"/>
<gene>
    <name evidence="8" type="ORF">CPEL01642_LOCUS12796</name>
</gene>
<protein>
    <recommendedName>
        <fullName evidence="9">Cell cycle control protein 50A</fullName>
    </recommendedName>
</protein>
<feature type="transmembrane region" description="Helical" evidence="7">
    <location>
        <begin position="35"/>
        <end position="56"/>
    </location>
</feature>
<keyword evidence="4 7" id="KW-1133">Transmembrane helix</keyword>
<dbReference type="AlphaFoldDB" id="A0A7S0LDE8"/>
<dbReference type="EMBL" id="HBEY01027026">
    <property type="protein sequence ID" value="CAD8609418.1"/>
    <property type="molecule type" value="Transcribed_RNA"/>
</dbReference>
<dbReference type="PANTHER" id="PTHR10926:SF0">
    <property type="entry name" value="CDC50, ISOFORM A"/>
    <property type="match status" value="1"/>
</dbReference>
<dbReference type="Pfam" id="PF03381">
    <property type="entry name" value="CDC50"/>
    <property type="match status" value="2"/>
</dbReference>
<evidence type="ECO:0008006" key="9">
    <source>
        <dbReference type="Google" id="ProtNLM"/>
    </source>
</evidence>
<evidence type="ECO:0000256" key="6">
    <source>
        <dbReference type="PIRNR" id="PIRNR015840"/>
    </source>
</evidence>
<dbReference type="GO" id="GO:0005886">
    <property type="term" value="C:plasma membrane"/>
    <property type="evidence" value="ECO:0007669"/>
    <property type="project" value="TreeGrafter"/>
</dbReference>
<evidence type="ECO:0000256" key="7">
    <source>
        <dbReference type="SAM" id="Phobius"/>
    </source>
</evidence>
<comment type="similarity">
    <text evidence="2 6">Belongs to the CDC50/LEM3 family.</text>
</comment>
<keyword evidence="5 6" id="KW-0472">Membrane</keyword>
<evidence type="ECO:0000256" key="1">
    <source>
        <dbReference type="ARBA" id="ARBA00004141"/>
    </source>
</evidence>
<evidence type="ECO:0000313" key="8">
    <source>
        <dbReference type="EMBL" id="CAD8609418.1"/>
    </source>
</evidence>
<sequence length="430" mass="46777">MAGAKDGEEKSKRPANTAFKQQNLKAWRPILTPKTVISTFFIVGIIFVPIGVIVLVTSQNIAEVQSINYVSDQSEGGCCIKNCDSHTTDERVDLNPCIININITENMEPPIYMYYKLTQFYQNHRMYVKSRDDAQLGGATGLTPSLTEPYCRVGTDSKVGWAGPESNDSDGVNDTVANAVSPCGLIANSYFNDSFRIIEANATNAIRALSQTSTDISWKSDRETKFKNAPDGSTGSNFRGFATEKALSCDTLPDGSLPTAEVKTACQEAKITALGYSDGQDPGWCYPGSGYCNEDEHFIVWMRTAGLPSFRKLYAKIEEKLYKGRQYRVQIWNGQAMAPSPLDAGGEDGSGEAFPAVSSTSSNGTLYPVHTFHGEKFVVLSTTAWIGGKNDFLGIAYIVVGAICLVLALAFFVKDRISPRDFSGNPAANK</sequence>
<evidence type="ECO:0000256" key="5">
    <source>
        <dbReference type="ARBA" id="ARBA00023136"/>
    </source>
</evidence>
<organism evidence="8">
    <name type="scientific">Coccolithus braarudii</name>
    <dbReference type="NCBI Taxonomy" id="221442"/>
    <lineage>
        <taxon>Eukaryota</taxon>
        <taxon>Haptista</taxon>
        <taxon>Haptophyta</taxon>
        <taxon>Prymnesiophyceae</taxon>
        <taxon>Coccolithales</taxon>
        <taxon>Coccolithaceae</taxon>
        <taxon>Coccolithus</taxon>
    </lineage>
</organism>
<feature type="transmembrane region" description="Helical" evidence="7">
    <location>
        <begin position="392"/>
        <end position="413"/>
    </location>
</feature>
<dbReference type="InterPro" id="IPR005045">
    <property type="entry name" value="CDC50/LEM3_fam"/>
</dbReference>
<keyword evidence="3 7" id="KW-0812">Transmembrane</keyword>
<name>A0A7S0LDE8_9EUKA</name>
<evidence type="ECO:0000256" key="2">
    <source>
        <dbReference type="ARBA" id="ARBA00009457"/>
    </source>
</evidence>
<reference evidence="8" key="1">
    <citation type="submission" date="2021-01" db="EMBL/GenBank/DDBJ databases">
        <authorList>
            <person name="Corre E."/>
            <person name="Pelletier E."/>
            <person name="Niang G."/>
            <person name="Scheremetjew M."/>
            <person name="Finn R."/>
            <person name="Kale V."/>
            <person name="Holt S."/>
            <person name="Cochrane G."/>
            <person name="Meng A."/>
            <person name="Brown T."/>
            <person name="Cohen L."/>
        </authorList>
    </citation>
    <scope>NUCLEOTIDE SEQUENCE</scope>
    <source>
        <strain evidence="8">PLY182g</strain>
    </source>
</reference>